<keyword evidence="4" id="KW-0472">Membrane</keyword>
<dbReference type="PANTHER" id="PTHR24221:SF646">
    <property type="entry name" value="HAEMOLYSIN SECRETION ATP-BINDING PROTEIN"/>
    <property type="match status" value="1"/>
</dbReference>
<accession>A0A5N5QLT5</accession>
<dbReference type="InterPro" id="IPR003439">
    <property type="entry name" value="ABC_transporter-like_ATP-bd"/>
</dbReference>
<evidence type="ECO:0000256" key="3">
    <source>
        <dbReference type="SAM" id="MobiDB-lite"/>
    </source>
</evidence>
<evidence type="ECO:0000313" key="7">
    <source>
        <dbReference type="EMBL" id="KAB5592518.1"/>
    </source>
</evidence>
<name>A0A5N5QLT5_9AGAM</name>
<dbReference type="InterPro" id="IPR027417">
    <property type="entry name" value="P-loop_NTPase"/>
</dbReference>
<dbReference type="GO" id="GO:0034040">
    <property type="term" value="F:ATPase-coupled lipid transmembrane transporter activity"/>
    <property type="evidence" value="ECO:0007669"/>
    <property type="project" value="TreeGrafter"/>
</dbReference>
<dbReference type="Pfam" id="PF00005">
    <property type="entry name" value="ABC_tran"/>
    <property type="match status" value="1"/>
</dbReference>
<feature type="region of interest" description="Disordered" evidence="3">
    <location>
        <begin position="327"/>
        <end position="347"/>
    </location>
</feature>
<evidence type="ECO:0000256" key="4">
    <source>
        <dbReference type="SAM" id="Phobius"/>
    </source>
</evidence>
<dbReference type="SUPFAM" id="SSF69065">
    <property type="entry name" value="RNase III domain-like"/>
    <property type="match status" value="1"/>
</dbReference>
<evidence type="ECO:0008006" key="9">
    <source>
        <dbReference type="Google" id="ProtNLM"/>
    </source>
</evidence>
<feature type="compositionally biased region" description="Polar residues" evidence="3">
    <location>
        <begin position="1"/>
        <end position="12"/>
    </location>
</feature>
<evidence type="ECO:0000259" key="5">
    <source>
        <dbReference type="PROSITE" id="PS50142"/>
    </source>
</evidence>
<feature type="region of interest" description="Disordered" evidence="3">
    <location>
        <begin position="1"/>
        <end position="51"/>
    </location>
</feature>
<evidence type="ECO:0000313" key="8">
    <source>
        <dbReference type="Proteomes" id="UP000383932"/>
    </source>
</evidence>
<organism evidence="7 8">
    <name type="scientific">Ceratobasidium theobromae</name>
    <dbReference type="NCBI Taxonomy" id="1582974"/>
    <lineage>
        <taxon>Eukaryota</taxon>
        <taxon>Fungi</taxon>
        <taxon>Dikarya</taxon>
        <taxon>Basidiomycota</taxon>
        <taxon>Agaricomycotina</taxon>
        <taxon>Agaricomycetes</taxon>
        <taxon>Cantharellales</taxon>
        <taxon>Ceratobasidiaceae</taxon>
        <taxon>Ceratobasidium</taxon>
    </lineage>
</organism>
<feature type="domain" description="RNase III" evidence="5">
    <location>
        <begin position="832"/>
        <end position="926"/>
    </location>
</feature>
<dbReference type="InterPro" id="IPR039421">
    <property type="entry name" value="Type_1_exporter"/>
</dbReference>
<proteinExistence type="predicted"/>
<dbReference type="Gene3D" id="1.10.1520.10">
    <property type="entry name" value="Ribonuclease III domain"/>
    <property type="match status" value="1"/>
</dbReference>
<dbReference type="Proteomes" id="UP000383932">
    <property type="component" value="Unassembled WGS sequence"/>
</dbReference>
<dbReference type="InterPro" id="IPR036389">
    <property type="entry name" value="RNase_III_sf"/>
</dbReference>
<evidence type="ECO:0000259" key="6">
    <source>
        <dbReference type="PROSITE" id="PS50893"/>
    </source>
</evidence>
<evidence type="ECO:0000256" key="1">
    <source>
        <dbReference type="ARBA" id="ARBA00022741"/>
    </source>
</evidence>
<dbReference type="CDD" id="cd00593">
    <property type="entry name" value="RIBOc"/>
    <property type="match status" value="1"/>
</dbReference>
<evidence type="ECO:0000256" key="2">
    <source>
        <dbReference type="ARBA" id="ARBA00022840"/>
    </source>
</evidence>
<dbReference type="PROSITE" id="PS50893">
    <property type="entry name" value="ABC_TRANSPORTER_2"/>
    <property type="match status" value="1"/>
</dbReference>
<dbReference type="SMART" id="SM00535">
    <property type="entry name" value="RIBOc"/>
    <property type="match status" value="1"/>
</dbReference>
<dbReference type="PROSITE" id="PS50142">
    <property type="entry name" value="RNASE_3_2"/>
    <property type="match status" value="1"/>
</dbReference>
<dbReference type="GO" id="GO:0004525">
    <property type="term" value="F:ribonuclease III activity"/>
    <property type="evidence" value="ECO:0007669"/>
    <property type="project" value="InterPro"/>
</dbReference>
<dbReference type="InterPro" id="IPR000999">
    <property type="entry name" value="RNase_III_dom"/>
</dbReference>
<keyword evidence="4" id="KW-1133">Transmembrane helix</keyword>
<comment type="caution">
    <text evidence="7">The sequence shown here is derived from an EMBL/GenBank/DDBJ whole genome shotgun (WGS) entry which is preliminary data.</text>
</comment>
<sequence length="955" mass="106539">MVISGKCSSTSGPPLAGTLGEMKEPSVDKSGGIPVDEKSTHSEPGDVPKKQKQEYRFREVQLGIWTLYYPITDSWREYLPAFDWVWVIYDMAKSLPIVWKFILETLSLGPIFFAVYFLSSTLSSFLPALQLYNNSTLLTLIESAATGKHVAREQFDRIGYTYVLTFACGFILRKLERYSRPILEQRVSSHFKQRLLQVQSRFDLTTSENPDVQSKITRASSWFASAWNILGSILGLISIGADIVGHMSVISRVVGSREDGKLFVLLCISRPLALFLLNESNNEKYYAMITDSRRLRMDALYTLGTSETYKKEVIADNLEGHINSQYDKDKRSLGDTPQQEPSDQLSSRNLISYGDVDTLCDALPLLAFAWNSLQNPGRNDLSSLVLMQQAASSLQNTLFSVIYSGTSMANLFKNTLGLYDVLELKPAMVDGDVLYPEETFKDEKGMSIEFKSVNFKYPMTDKMVLEDMSFSINPGQLCVIVGENGCGKSTTINLITRMYDCTSGNVLIDGRPLGEFALSSYRAATSVMYQDYNHLPLTIHENILLGRPDCENPDKAVEEAARLGGAYDFVQKLPLKFGTNLLPSHTGFSTDYFGEDEDDETKYQKFIEAQKPTKLSGGEWQRLALSKTFLKNSGKVRLLCYDEPSASLDPNAEYEIFERLRQLRGDKTMIFVTHRFGHLTKHADLILYVKGGSIIEKGTHKQLLDLDGEYAKMYKIQSQAFEDRLARAAPTDHHPPAPAVRVSVAATFARYKSRSVGRTELDFYSLLVSTVLAGVKKSTGYAPQTSLITEPTLRTIADHFLGAGETVFNIVQDLPPIHPTDRYRVFRHRGAEESNEQLSLLGDPLLTAVITDWIISNRPGWSPGEVSVVRAALIKGSSVADWTTMYNLEQQIQAAGTSASILVRRSQGAQVAVFKAYVAAVYLKGGFTAVRDWMTGVLSSTVDLEKFDNPPPQVV</sequence>
<dbReference type="PANTHER" id="PTHR24221">
    <property type="entry name" value="ATP-BINDING CASSETTE SUB-FAMILY B"/>
    <property type="match status" value="1"/>
</dbReference>
<dbReference type="PROSITE" id="PS00211">
    <property type="entry name" value="ABC_TRANSPORTER_1"/>
    <property type="match status" value="1"/>
</dbReference>
<gene>
    <name evidence="7" type="ORF">CTheo_4050</name>
</gene>
<keyword evidence="1" id="KW-0547">Nucleotide-binding</keyword>
<dbReference type="InterPro" id="IPR003593">
    <property type="entry name" value="AAA+_ATPase"/>
</dbReference>
<feature type="compositionally biased region" description="Polar residues" evidence="3">
    <location>
        <begin position="335"/>
        <end position="347"/>
    </location>
</feature>
<dbReference type="GO" id="GO:0006396">
    <property type="term" value="P:RNA processing"/>
    <property type="evidence" value="ECO:0007669"/>
    <property type="project" value="InterPro"/>
</dbReference>
<feature type="transmembrane region" description="Helical" evidence="4">
    <location>
        <begin position="101"/>
        <end position="119"/>
    </location>
</feature>
<dbReference type="InterPro" id="IPR013726">
    <property type="entry name" value="Mitofissin"/>
</dbReference>
<dbReference type="Pfam" id="PF00636">
    <property type="entry name" value="Ribonuclease_3"/>
    <property type="match status" value="1"/>
</dbReference>
<dbReference type="SMART" id="SM00382">
    <property type="entry name" value="AAA"/>
    <property type="match status" value="1"/>
</dbReference>
<keyword evidence="4" id="KW-0812">Transmembrane</keyword>
<reference evidence="7 8" key="1">
    <citation type="journal article" date="2019" name="Fungal Biol. Biotechnol.">
        <title>Draft genome sequence of fastidious pathogen Ceratobasidium theobromae, which causes vascular-streak dieback in Theobroma cacao.</title>
        <authorList>
            <person name="Ali S.S."/>
            <person name="Asman A."/>
            <person name="Shao J."/>
            <person name="Firmansyah A.P."/>
            <person name="Susilo A.W."/>
            <person name="Rosmana A."/>
            <person name="McMahon P."/>
            <person name="Junaid M."/>
            <person name="Guest D."/>
            <person name="Kheng T.Y."/>
            <person name="Meinhardt L.W."/>
            <person name="Bailey B.A."/>
        </authorList>
    </citation>
    <scope>NUCLEOTIDE SEQUENCE [LARGE SCALE GENOMIC DNA]</scope>
    <source>
        <strain evidence="7 8">CT2</strain>
    </source>
</reference>
<dbReference type="GO" id="GO:0005524">
    <property type="term" value="F:ATP binding"/>
    <property type="evidence" value="ECO:0007669"/>
    <property type="project" value="UniProtKB-KW"/>
</dbReference>
<dbReference type="InterPro" id="IPR017871">
    <property type="entry name" value="ABC_transporter-like_CS"/>
</dbReference>
<dbReference type="EMBL" id="SSOP01000062">
    <property type="protein sequence ID" value="KAB5592518.1"/>
    <property type="molecule type" value="Genomic_DNA"/>
</dbReference>
<dbReference type="Gene3D" id="3.40.50.300">
    <property type="entry name" value="P-loop containing nucleotide triphosphate hydrolases"/>
    <property type="match status" value="1"/>
</dbReference>
<keyword evidence="8" id="KW-1185">Reference proteome</keyword>
<feature type="domain" description="ABC transporter" evidence="6">
    <location>
        <begin position="448"/>
        <end position="716"/>
    </location>
</feature>
<feature type="compositionally biased region" description="Basic and acidic residues" evidence="3">
    <location>
        <begin position="35"/>
        <end position="51"/>
    </location>
</feature>
<dbReference type="GO" id="GO:0016887">
    <property type="term" value="F:ATP hydrolysis activity"/>
    <property type="evidence" value="ECO:0007669"/>
    <property type="project" value="InterPro"/>
</dbReference>
<keyword evidence="2" id="KW-0067">ATP-binding</keyword>
<dbReference type="Pfam" id="PF08520">
    <property type="entry name" value="Mitofissin"/>
    <property type="match status" value="1"/>
</dbReference>
<dbReference type="AlphaFoldDB" id="A0A5N5QLT5"/>
<protein>
    <recommendedName>
        <fullName evidence="9">ABC transporter domain-containing protein</fullName>
    </recommendedName>
</protein>
<dbReference type="OrthoDB" id="6500128at2759"/>
<dbReference type="SUPFAM" id="SSF52540">
    <property type="entry name" value="P-loop containing nucleoside triphosphate hydrolases"/>
    <property type="match status" value="1"/>
</dbReference>